<reference evidence="2 3" key="1">
    <citation type="submission" date="2015-03" db="EMBL/GenBank/DDBJ databases">
        <title>Genome assembly of Sandaracinus amylolyticus DSM 53668.</title>
        <authorList>
            <person name="Sharma G."/>
            <person name="Subramanian S."/>
        </authorList>
    </citation>
    <scope>NUCLEOTIDE SEQUENCE [LARGE SCALE GENOMIC DNA]</scope>
    <source>
        <strain evidence="2 3">DSM 53668</strain>
    </source>
</reference>
<sequence length="124" mass="12548">MEGIEAASWMAMVGSLAATLLSLVVDVGLLLVALGPVRRHRPDVSGLLATAACILALSTLCAPVLIAIGPMISAAAGASLDSTIALTTATSFFIGLVRAAGFAMVIAGIARLASPRRHDPREPS</sequence>
<name>A0A0F6SH09_9BACT</name>
<evidence type="ECO:0000256" key="1">
    <source>
        <dbReference type="SAM" id="Phobius"/>
    </source>
</evidence>
<feature type="transmembrane region" description="Helical" evidence="1">
    <location>
        <begin position="46"/>
        <end position="72"/>
    </location>
</feature>
<feature type="transmembrane region" description="Helical" evidence="1">
    <location>
        <begin position="92"/>
        <end position="113"/>
    </location>
</feature>
<organism evidence="2 3">
    <name type="scientific">Sandaracinus amylolyticus</name>
    <dbReference type="NCBI Taxonomy" id="927083"/>
    <lineage>
        <taxon>Bacteria</taxon>
        <taxon>Pseudomonadati</taxon>
        <taxon>Myxococcota</taxon>
        <taxon>Polyangia</taxon>
        <taxon>Polyangiales</taxon>
        <taxon>Sandaracinaceae</taxon>
        <taxon>Sandaracinus</taxon>
    </lineage>
</organism>
<keyword evidence="3" id="KW-1185">Reference proteome</keyword>
<keyword evidence="1" id="KW-0472">Membrane</keyword>
<dbReference type="Proteomes" id="UP000034883">
    <property type="component" value="Chromosome"/>
</dbReference>
<accession>A0A0F6SH09</accession>
<evidence type="ECO:0000313" key="2">
    <source>
        <dbReference type="EMBL" id="AKF09624.1"/>
    </source>
</evidence>
<dbReference type="AlphaFoldDB" id="A0A0F6SH09"/>
<proteinExistence type="predicted"/>
<dbReference type="EMBL" id="CP011125">
    <property type="protein sequence ID" value="AKF09624.1"/>
    <property type="molecule type" value="Genomic_DNA"/>
</dbReference>
<protein>
    <submittedName>
        <fullName evidence="2">Uncharacterized protein</fullName>
    </submittedName>
</protein>
<dbReference type="RefSeq" id="WP_053236659.1">
    <property type="nucleotide sequence ID" value="NZ_CP011125.1"/>
</dbReference>
<keyword evidence="1" id="KW-1133">Transmembrane helix</keyword>
<feature type="transmembrane region" description="Helical" evidence="1">
    <location>
        <begin position="6"/>
        <end position="34"/>
    </location>
</feature>
<keyword evidence="1" id="KW-0812">Transmembrane</keyword>
<evidence type="ECO:0000313" key="3">
    <source>
        <dbReference type="Proteomes" id="UP000034883"/>
    </source>
</evidence>
<dbReference type="STRING" id="927083.DB32_006773"/>
<gene>
    <name evidence="2" type="ORF">DB32_006773</name>
</gene>
<dbReference type="KEGG" id="samy:DB32_006773"/>